<dbReference type="AlphaFoldDB" id="A0A8C4NF70"/>
<evidence type="ECO:0000313" key="4">
    <source>
        <dbReference type="Ensembl" id="ENSEBUP00000006792.1"/>
    </source>
</evidence>
<dbReference type="GO" id="GO:0003676">
    <property type="term" value="F:nucleic acid binding"/>
    <property type="evidence" value="ECO:0007669"/>
    <property type="project" value="InterPro"/>
</dbReference>
<reference evidence="4" key="1">
    <citation type="submission" date="2025-08" db="UniProtKB">
        <authorList>
            <consortium name="Ensembl"/>
        </authorList>
    </citation>
    <scope>IDENTIFICATION</scope>
</reference>
<feature type="region of interest" description="Disordered" evidence="2">
    <location>
        <begin position="196"/>
        <end position="238"/>
    </location>
</feature>
<keyword evidence="5" id="KW-1185">Reference proteome</keyword>
<keyword evidence="1" id="KW-0862">Zinc</keyword>
<dbReference type="GO" id="GO:0008270">
    <property type="term" value="F:zinc ion binding"/>
    <property type="evidence" value="ECO:0007669"/>
    <property type="project" value="UniProtKB-KW"/>
</dbReference>
<keyword evidence="1" id="KW-0863">Zinc-finger</keyword>
<dbReference type="InterPro" id="IPR001878">
    <property type="entry name" value="Znf_CCHC"/>
</dbReference>
<organism evidence="4 5">
    <name type="scientific">Eptatretus burgeri</name>
    <name type="common">Inshore hagfish</name>
    <dbReference type="NCBI Taxonomy" id="7764"/>
    <lineage>
        <taxon>Eukaryota</taxon>
        <taxon>Metazoa</taxon>
        <taxon>Chordata</taxon>
        <taxon>Craniata</taxon>
        <taxon>Vertebrata</taxon>
        <taxon>Cyclostomata</taxon>
        <taxon>Myxini</taxon>
        <taxon>Myxiniformes</taxon>
        <taxon>Myxinidae</taxon>
        <taxon>Eptatretinae</taxon>
        <taxon>Eptatretus</taxon>
    </lineage>
</organism>
<dbReference type="GeneTree" id="ENSGT00390000009800"/>
<dbReference type="PROSITE" id="PS50158">
    <property type="entry name" value="ZF_CCHC"/>
    <property type="match status" value="1"/>
</dbReference>
<feature type="region of interest" description="Disordered" evidence="2">
    <location>
        <begin position="297"/>
        <end position="318"/>
    </location>
</feature>
<accession>A0A8C4NF70</accession>
<dbReference type="Ensembl" id="ENSEBUT00000007255.1">
    <property type="protein sequence ID" value="ENSEBUP00000006792.1"/>
    <property type="gene ID" value="ENSEBUG00000004477.1"/>
</dbReference>
<evidence type="ECO:0000256" key="2">
    <source>
        <dbReference type="SAM" id="MobiDB-lite"/>
    </source>
</evidence>
<dbReference type="Proteomes" id="UP000694388">
    <property type="component" value="Unplaced"/>
</dbReference>
<protein>
    <recommendedName>
        <fullName evidence="3">CCHC-type domain-containing protein</fullName>
    </recommendedName>
</protein>
<dbReference type="OMA" id="THINAGF"/>
<proteinExistence type="predicted"/>
<name>A0A8C4NF70_EPTBU</name>
<reference evidence="4" key="2">
    <citation type="submission" date="2025-09" db="UniProtKB">
        <authorList>
            <consortium name="Ensembl"/>
        </authorList>
    </citation>
    <scope>IDENTIFICATION</scope>
</reference>
<evidence type="ECO:0000259" key="3">
    <source>
        <dbReference type="PROSITE" id="PS50158"/>
    </source>
</evidence>
<sequence length="318" mass="34843">MANVRLNHSMYESLTRKNGLVCDPPREVKIDDMLLAIRKIVGLHNIRAASRMNKKVVVFVSDVHMVTSVVEQGLAVHPDLFLLVSPLATPAVKVNVSNAPPFIRNDDLCAQLSKFGMIVSKITMVPIHSGGEEFKHVMTFKRVLNMILPENEQKLNVVLNAKINGHVYRMYASTDVMACYHCGAYGHVKNSCPSLMRSSGNQRQEIVDPPSPPHGVGERGESSSPPFHKREATDPSPPHLLGGGCEMVEPSPRHIGEQQTVGPFSPPSHVPEVVVPSTSTVQDCTGDDMEGFVTVSRKKGQKRSCPVINESKTTQSKI</sequence>
<feature type="domain" description="CCHC-type" evidence="3">
    <location>
        <begin position="179"/>
        <end position="194"/>
    </location>
</feature>
<dbReference type="Pfam" id="PF00098">
    <property type="entry name" value="zf-CCHC"/>
    <property type="match status" value="1"/>
</dbReference>
<dbReference type="InterPro" id="IPR036875">
    <property type="entry name" value="Znf_CCHC_sf"/>
</dbReference>
<evidence type="ECO:0000313" key="5">
    <source>
        <dbReference type="Proteomes" id="UP000694388"/>
    </source>
</evidence>
<dbReference type="SUPFAM" id="SSF57756">
    <property type="entry name" value="Retrovirus zinc finger-like domains"/>
    <property type="match status" value="1"/>
</dbReference>
<evidence type="ECO:0000256" key="1">
    <source>
        <dbReference type="PROSITE-ProRule" id="PRU00047"/>
    </source>
</evidence>
<keyword evidence="1" id="KW-0479">Metal-binding</keyword>